<dbReference type="OrthoDB" id="1264301at2"/>
<evidence type="ECO:0008006" key="4">
    <source>
        <dbReference type="Google" id="ProtNLM"/>
    </source>
</evidence>
<dbReference type="EMBL" id="QCYK01000003">
    <property type="protein sequence ID" value="PUZ23444.1"/>
    <property type="molecule type" value="Genomic_DNA"/>
</dbReference>
<evidence type="ECO:0000313" key="2">
    <source>
        <dbReference type="EMBL" id="PUZ23444.1"/>
    </source>
</evidence>
<feature type="compositionally biased region" description="Basic and acidic residues" evidence="1">
    <location>
        <begin position="83"/>
        <end position="93"/>
    </location>
</feature>
<dbReference type="AlphaFoldDB" id="A0A2T7BEC6"/>
<sequence length="93" mass="10462">MNDINSILQKLQERKPKFKIGDVVYLAAGGKAAINKIMGGPFFNEYYECVWGNDKTSQIQIAEFHESILFSESQTSNEAAGEQAKELLQKKHP</sequence>
<evidence type="ECO:0000256" key="1">
    <source>
        <dbReference type="SAM" id="MobiDB-lite"/>
    </source>
</evidence>
<protein>
    <recommendedName>
        <fullName evidence="4">DUF2158 domain-containing protein</fullName>
    </recommendedName>
</protein>
<evidence type="ECO:0000313" key="3">
    <source>
        <dbReference type="Proteomes" id="UP000244450"/>
    </source>
</evidence>
<keyword evidence="3" id="KW-1185">Reference proteome</keyword>
<organism evidence="2 3">
    <name type="scientific">Chitinophaga parva</name>
    <dbReference type="NCBI Taxonomy" id="2169414"/>
    <lineage>
        <taxon>Bacteria</taxon>
        <taxon>Pseudomonadati</taxon>
        <taxon>Bacteroidota</taxon>
        <taxon>Chitinophagia</taxon>
        <taxon>Chitinophagales</taxon>
        <taxon>Chitinophagaceae</taxon>
        <taxon>Chitinophaga</taxon>
    </lineage>
</organism>
<name>A0A2T7BEC6_9BACT</name>
<gene>
    <name evidence="2" type="ORF">DCC81_23995</name>
</gene>
<reference evidence="2 3" key="1">
    <citation type="submission" date="2018-04" db="EMBL/GenBank/DDBJ databases">
        <title>Chitinophaga fuyangensis sp. nov., isolated from soil in a chemical factory.</title>
        <authorList>
            <person name="Chen K."/>
        </authorList>
    </citation>
    <scope>NUCLEOTIDE SEQUENCE [LARGE SCALE GENOMIC DNA]</scope>
    <source>
        <strain evidence="2 3">LY-1</strain>
    </source>
</reference>
<proteinExistence type="predicted"/>
<comment type="caution">
    <text evidence="2">The sequence shown here is derived from an EMBL/GenBank/DDBJ whole genome shotgun (WGS) entry which is preliminary data.</text>
</comment>
<feature type="region of interest" description="Disordered" evidence="1">
    <location>
        <begin position="73"/>
        <end position="93"/>
    </location>
</feature>
<dbReference type="RefSeq" id="WP_108689247.1">
    <property type="nucleotide sequence ID" value="NZ_QCYK01000003.1"/>
</dbReference>
<accession>A0A2T7BEC6</accession>
<dbReference type="Proteomes" id="UP000244450">
    <property type="component" value="Unassembled WGS sequence"/>
</dbReference>